<dbReference type="PRINTS" id="PR00344">
    <property type="entry name" value="BCTRLSENSOR"/>
</dbReference>
<feature type="transmembrane region" description="Helical" evidence="11">
    <location>
        <begin position="12"/>
        <end position="34"/>
    </location>
</feature>
<dbReference type="PROSITE" id="PS50885">
    <property type="entry name" value="HAMP"/>
    <property type="match status" value="1"/>
</dbReference>
<dbReference type="SUPFAM" id="SSF158472">
    <property type="entry name" value="HAMP domain-like"/>
    <property type="match status" value="1"/>
</dbReference>
<dbReference type="InterPro" id="IPR050428">
    <property type="entry name" value="TCS_sensor_his_kinase"/>
</dbReference>
<dbReference type="PROSITE" id="PS50109">
    <property type="entry name" value="HIS_KIN"/>
    <property type="match status" value="1"/>
</dbReference>
<dbReference type="EC" id="2.7.13.3" evidence="3"/>
<comment type="subcellular location">
    <subcellularLocation>
        <location evidence="2">Membrane</location>
    </subcellularLocation>
</comment>
<feature type="domain" description="HAMP" evidence="13">
    <location>
        <begin position="154"/>
        <end position="207"/>
    </location>
</feature>
<comment type="catalytic activity">
    <reaction evidence="1">
        <text>ATP + protein L-histidine = ADP + protein N-phospho-L-histidine.</text>
        <dbReference type="EC" id="2.7.13.3"/>
    </reaction>
</comment>
<keyword evidence="8 11" id="KW-1133">Transmembrane helix</keyword>
<dbReference type="SUPFAM" id="SSF55874">
    <property type="entry name" value="ATPase domain of HSP90 chaperone/DNA topoisomerase II/histidine kinase"/>
    <property type="match status" value="1"/>
</dbReference>
<evidence type="ECO:0000256" key="8">
    <source>
        <dbReference type="ARBA" id="ARBA00022989"/>
    </source>
</evidence>
<evidence type="ECO:0000256" key="1">
    <source>
        <dbReference type="ARBA" id="ARBA00000085"/>
    </source>
</evidence>
<dbReference type="PANTHER" id="PTHR45436">
    <property type="entry name" value="SENSOR HISTIDINE KINASE YKOH"/>
    <property type="match status" value="1"/>
</dbReference>
<name>A0A1J5TXL3_9ZZZZ</name>
<dbReference type="Gene3D" id="6.10.340.10">
    <property type="match status" value="1"/>
</dbReference>
<keyword evidence="6 11" id="KW-0812">Transmembrane</keyword>
<keyword evidence="7 14" id="KW-0418">Kinase</keyword>
<evidence type="ECO:0000256" key="10">
    <source>
        <dbReference type="ARBA" id="ARBA00023136"/>
    </source>
</evidence>
<reference evidence="14" key="1">
    <citation type="submission" date="2016-10" db="EMBL/GenBank/DDBJ databases">
        <title>Sequence of Gallionella enrichment culture.</title>
        <authorList>
            <person name="Poehlein A."/>
            <person name="Muehling M."/>
            <person name="Daniel R."/>
        </authorList>
    </citation>
    <scope>NUCLEOTIDE SEQUENCE</scope>
</reference>
<dbReference type="GO" id="GO:0000155">
    <property type="term" value="F:phosphorelay sensor kinase activity"/>
    <property type="evidence" value="ECO:0007669"/>
    <property type="project" value="InterPro"/>
</dbReference>
<dbReference type="InterPro" id="IPR003594">
    <property type="entry name" value="HATPase_dom"/>
</dbReference>
<dbReference type="InterPro" id="IPR036097">
    <property type="entry name" value="HisK_dim/P_sf"/>
</dbReference>
<dbReference type="Gene3D" id="3.30.565.10">
    <property type="entry name" value="Histidine kinase-like ATPase, C-terminal domain"/>
    <property type="match status" value="1"/>
</dbReference>
<evidence type="ECO:0000256" key="2">
    <source>
        <dbReference type="ARBA" id="ARBA00004370"/>
    </source>
</evidence>
<evidence type="ECO:0000256" key="6">
    <source>
        <dbReference type="ARBA" id="ARBA00022692"/>
    </source>
</evidence>
<dbReference type="Gene3D" id="1.10.287.130">
    <property type="match status" value="1"/>
</dbReference>
<dbReference type="InterPro" id="IPR004358">
    <property type="entry name" value="Sig_transdc_His_kin-like_C"/>
</dbReference>
<dbReference type="AlphaFoldDB" id="A0A1J5TXL3"/>
<feature type="domain" description="Histidine kinase" evidence="12">
    <location>
        <begin position="215"/>
        <end position="418"/>
    </location>
</feature>
<protein>
    <recommendedName>
        <fullName evidence="3">histidine kinase</fullName>
        <ecNumber evidence="3">2.7.13.3</ecNumber>
    </recommendedName>
</protein>
<evidence type="ECO:0000256" key="5">
    <source>
        <dbReference type="ARBA" id="ARBA00022679"/>
    </source>
</evidence>
<dbReference type="GO" id="GO:0005886">
    <property type="term" value="C:plasma membrane"/>
    <property type="evidence" value="ECO:0007669"/>
    <property type="project" value="TreeGrafter"/>
</dbReference>
<dbReference type="PANTHER" id="PTHR45436:SF16">
    <property type="entry name" value="HISTIDINE KINASE"/>
    <property type="match status" value="1"/>
</dbReference>
<evidence type="ECO:0000256" key="9">
    <source>
        <dbReference type="ARBA" id="ARBA00023012"/>
    </source>
</evidence>
<evidence type="ECO:0000313" key="14">
    <source>
        <dbReference type="EMBL" id="OIR16774.1"/>
    </source>
</evidence>
<dbReference type="Pfam" id="PF02518">
    <property type="entry name" value="HATPase_c"/>
    <property type="match status" value="1"/>
</dbReference>
<accession>A0A1J5TXL3</accession>
<keyword evidence="5 14" id="KW-0808">Transferase</keyword>
<comment type="caution">
    <text evidence="14">The sequence shown here is derived from an EMBL/GenBank/DDBJ whole genome shotgun (WGS) entry which is preliminary data.</text>
</comment>
<dbReference type="Pfam" id="PF00672">
    <property type="entry name" value="HAMP"/>
    <property type="match status" value="1"/>
</dbReference>
<dbReference type="InterPro" id="IPR036890">
    <property type="entry name" value="HATPase_C_sf"/>
</dbReference>
<evidence type="ECO:0000259" key="13">
    <source>
        <dbReference type="PROSITE" id="PS50885"/>
    </source>
</evidence>
<dbReference type="InterPro" id="IPR003660">
    <property type="entry name" value="HAMP_dom"/>
</dbReference>
<keyword evidence="4" id="KW-0597">Phosphoprotein</keyword>
<dbReference type="CDD" id="cd00082">
    <property type="entry name" value="HisKA"/>
    <property type="match status" value="1"/>
</dbReference>
<dbReference type="SMART" id="SM00387">
    <property type="entry name" value="HATPase_c"/>
    <property type="match status" value="1"/>
</dbReference>
<dbReference type="CDD" id="cd06225">
    <property type="entry name" value="HAMP"/>
    <property type="match status" value="1"/>
</dbReference>
<dbReference type="EMBL" id="MLJW01000006">
    <property type="protein sequence ID" value="OIR16774.1"/>
    <property type="molecule type" value="Genomic_DNA"/>
</dbReference>
<dbReference type="CDD" id="cd00075">
    <property type="entry name" value="HATPase"/>
    <property type="match status" value="1"/>
</dbReference>
<evidence type="ECO:0000256" key="7">
    <source>
        <dbReference type="ARBA" id="ARBA00022777"/>
    </source>
</evidence>
<dbReference type="Pfam" id="PF00512">
    <property type="entry name" value="HisKA"/>
    <property type="match status" value="1"/>
</dbReference>
<dbReference type="SUPFAM" id="SSF47384">
    <property type="entry name" value="Homodimeric domain of signal transducing histidine kinase"/>
    <property type="match status" value="1"/>
</dbReference>
<sequence length="418" mass="46903">MLQTNSLRFRVAYFYAIFGAGISILLSGWVFLAVEEIGHRLMDEAMRKEINETAERPVFIEPNTVSIKGYYVSKTSHSQNIPPEIENLEPGSYNLSIGEIDYRVLVADKSNVRYFMMFDTENQHLHEAEFFRYVAIFAVFMIVSSSAGGFWLASRVTSPVTRLAKQVGRAGPGDLELSLIKLTSNDEVGELARAFDRYLRRLREFIERENYFTADVSHELRTPLAIMLGTVELLEQDNALTAKQKERVSRIRRAAQDMIDLTSALLLMAREHQNGGDEQPCNVADVALSCVEKHRHLIGGRPIRMEVELIDQPSLIVERPLLEIVIGNLIRNALFHTESGSVLLRLESGKLTVIDTGAGMRPEELERALERYYKGATSAGAGVGLSLVKRICDRYGWRISLDSKEGQGTSAEIAFSPT</sequence>
<evidence type="ECO:0000256" key="4">
    <source>
        <dbReference type="ARBA" id="ARBA00022553"/>
    </source>
</evidence>
<evidence type="ECO:0000256" key="3">
    <source>
        <dbReference type="ARBA" id="ARBA00012438"/>
    </source>
</evidence>
<dbReference type="SMART" id="SM00388">
    <property type="entry name" value="HisKA"/>
    <property type="match status" value="1"/>
</dbReference>
<keyword evidence="10 11" id="KW-0472">Membrane</keyword>
<evidence type="ECO:0000259" key="12">
    <source>
        <dbReference type="PROSITE" id="PS50109"/>
    </source>
</evidence>
<evidence type="ECO:0000256" key="11">
    <source>
        <dbReference type="SAM" id="Phobius"/>
    </source>
</evidence>
<dbReference type="SMART" id="SM00304">
    <property type="entry name" value="HAMP"/>
    <property type="match status" value="1"/>
</dbReference>
<feature type="transmembrane region" description="Helical" evidence="11">
    <location>
        <begin position="130"/>
        <end position="153"/>
    </location>
</feature>
<dbReference type="InterPro" id="IPR003661">
    <property type="entry name" value="HisK_dim/P_dom"/>
</dbReference>
<dbReference type="InterPro" id="IPR005467">
    <property type="entry name" value="His_kinase_dom"/>
</dbReference>
<keyword evidence="9" id="KW-0902">Two-component regulatory system</keyword>
<proteinExistence type="predicted"/>
<gene>
    <name evidence="14" type="primary">baeS_1</name>
    <name evidence="14" type="ORF">GALL_25930</name>
</gene>
<organism evidence="14">
    <name type="scientific">mine drainage metagenome</name>
    <dbReference type="NCBI Taxonomy" id="410659"/>
    <lineage>
        <taxon>unclassified sequences</taxon>
        <taxon>metagenomes</taxon>
        <taxon>ecological metagenomes</taxon>
    </lineage>
</organism>